<dbReference type="SUPFAM" id="SSF50978">
    <property type="entry name" value="WD40 repeat-like"/>
    <property type="match status" value="1"/>
</dbReference>
<dbReference type="InterPro" id="IPR056155">
    <property type="entry name" value="Beta-prop_IFT140_2nd"/>
</dbReference>
<dbReference type="EMBL" id="JAVRJZ010000003">
    <property type="protein sequence ID" value="KAK2724203.1"/>
    <property type="molecule type" value="Genomic_DNA"/>
</dbReference>
<dbReference type="Pfam" id="PF24762">
    <property type="entry name" value="TPR_IF140-IFT172"/>
    <property type="match status" value="1"/>
</dbReference>
<dbReference type="PANTHER" id="PTHR15722:SF7">
    <property type="entry name" value="INTRAFLAGELLAR TRANSPORT PROTEIN 140 HOMOLOG"/>
    <property type="match status" value="1"/>
</dbReference>
<evidence type="ECO:0000259" key="8">
    <source>
        <dbReference type="Pfam" id="PF24762"/>
    </source>
</evidence>
<evidence type="ECO:0000256" key="2">
    <source>
        <dbReference type="ARBA" id="ARBA00022574"/>
    </source>
</evidence>
<dbReference type="GO" id="GO:0035721">
    <property type="term" value="P:intraciliary retrograde transport"/>
    <property type="evidence" value="ECO:0007669"/>
    <property type="project" value="TreeGrafter"/>
</dbReference>
<name>A0AA88IA01_ARTSF</name>
<feature type="domain" description="IF140/IFT172/WDR19 TPR" evidence="8">
    <location>
        <begin position="748"/>
        <end position="1230"/>
    </location>
</feature>
<evidence type="ECO:0000256" key="5">
    <source>
        <dbReference type="ARBA" id="ARBA00023273"/>
    </source>
</evidence>
<evidence type="ECO:0000256" key="4">
    <source>
        <dbReference type="ARBA" id="ARBA00023069"/>
    </source>
</evidence>
<sequence length="1322" mass="148690">MRFYAEILDLKNFKQDWTPQLIEWHPRLDILACALTSERSSIQTELFLFNSQEICPSSKAQEKASILHRNNDEILKLCWHPTGTFLLLYWRSSELNLLDCEGEISVKVINDFSSVPIFMLKWNSLGSRIVSADQDGLVTFWRVVGGVQMQVLTKYEAPEALTDAVLVDGSLSDHRNDIAELAKAAIAGDETALDALSPRVRPRTGRLMPASIVQSKGLTAVYVVTKTGVLIYAEESGYSSETLRMGCAVIAVSYAENHGLLLVVTEDLGVNVFRCSTDGALDEISRVKLSKWRNDSLHVKWLKDTCPVLAITTSSLTVRLWNPIISDSAVLEMEVDENYKDVDFISSMESHRSGKLAVGTHMGNVFLFECLKSNPAIDNSWVHLPSFSTSKEIHTLQWSTHVVPILMIHSLTAKLYKEQVSATFFSQMVTILQTGPMTLLFKNLNTGKSFNFTLDYSLQGLSVDPKAALIWNGHRVVVYEPIWDIGRTKVIGSFALKTNQFYNFGENIFSIEDQAIFVRNLDGNIKQILNISPSYGCPTVVALNTNCIACITSEKTLKVWACTDNSTLNLIASSTYLRSSYGESKTVLSCGVSANGKYMSFHIKDQQNGTEELVVFSTEKKTSKILNISQENLPDIYDSRTVGRIFWDSSEERVLGLEVKYHTGEEENSFLLLVIVPVLADIYIQDAIRMDPLRSLCGLCLPSYAVLIDTNQSLDVIAVTLPDFGELEEEQTSVSVFIDFSVNLHECNFDKAFKTLRGIRSHSVWRKLARFSILSRRVEAAYMCASYLGMVHAIWSADLETTTEAKLIVLALHLDMIEEAIEMSKNYNNKFWLLKLYELTNQWDKAIEFCKATNAIEKNIIYNKYAKFLEANGEVKAALQHYEAAGCAELEIARLFKRFPDETRNYCAISTDRSIQRWYAKHAESQGDYALAMEFYKKCEDIVSLCRSLCYRNEVVLACDFARKSKNKAACYFMGRHFEVNEADYEKACQYYCEAGAFSTAVRLCKENQLDKVIYLVALQANPQDQLVAAAYLESRPSSSTVNAAKLYAKAGYILKALELANLAEDTSDVIESILENIPRNLDKEIALEIANEMVQREQWQSAVQLYAIGGEVETAVSLAKIHHLRLCSSTLELFNIKEDISNNGNTVILEKIAELCMDSGLYSEAAQKYNQSGNKTLAIKALEKLGDVEKVIIYASAARDVEVYVSAANYLQSENWKLNKRYEKTIISFYAKAKAYDHLALFHISTAQAYAEDEEDFLKALSYSKDAAKAIRKFSNLSSCKETIDKKIKTIQSFCQKKRSSEEISELLEVLSQIEATISRL</sequence>
<keyword evidence="3" id="KW-0677">Repeat</keyword>
<keyword evidence="5" id="KW-0966">Cell projection</keyword>
<dbReference type="Proteomes" id="UP001187531">
    <property type="component" value="Unassembled WGS sequence"/>
</dbReference>
<feature type="domain" description="IFT140 first beta-propeller" evidence="6">
    <location>
        <begin position="17"/>
        <end position="401"/>
    </location>
</feature>
<dbReference type="Pfam" id="PF23385">
    <property type="entry name" value="Beta-prop_IFT140_2nd"/>
    <property type="match status" value="1"/>
</dbReference>
<evidence type="ECO:0000256" key="1">
    <source>
        <dbReference type="ARBA" id="ARBA00004138"/>
    </source>
</evidence>
<comment type="caution">
    <text evidence="9">The sequence shown here is derived from an EMBL/GenBank/DDBJ whole genome shotgun (WGS) entry which is preliminary data.</text>
</comment>
<keyword evidence="2" id="KW-0853">WD repeat</keyword>
<evidence type="ECO:0000256" key="3">
    <source>
        <dbReference type="ARBA" id="ARBA00022737"/>
    </source>
</evidence>
<organism evidence="9 10">
    <name type="scientific">Artemia franciscana</name>
    <name type="common">Brine shrimp</name>
    <name type="synonym">Artemia sanfranciscana</name>
    <dbReference type="NCBI Taxonomy" id="6661"/>
    <lineage>
        <taxon>Eukaryota</taxon>
        <taxon>Metazoa</taxon>
        <taxon>Ecdysozoa</taxon>
        <taxon>Arthropoda</taxon>
        <taxon>Crustacea</taxon>
        <taxon>Branchiopoda</taxon>
        <taxon>Anostraca</taxon>
        <taxon>Artemiidae</taxon>
        <taxon>Artemia</taxon>
    </lineage>
</organism>
<evidence type="ECO:0000259" key="6">
    <source>
        <dbReference type="Pfam" id="PF23383"/>
    </source>
</evidence>
<dbReference type="InterPro" id="IPR056168">
    <property type="entry name" value="TPR_IF140/IFT172/WDR19"/>
</dbReference>
<dbReference type="Pfam" id="PF23383">
    <property type="entry name" value="Beta-prop_IFT140_1st"/>
    <property type="match status" value="1"/>
</dbReference>
<dbReference type="Gene3D" id="2.130.10.10">
    <property type="entry name" value="YVTN repeat-like/Quinoprotein amine dehydrogenase"/>
    <property type="match status" value="1"/>
</dbReference>
<feature type="domain" description="IFT140 second beta-propeller" evidence="7">
    <location>
        <begin position="428"/>
        <end position="632"/>
    </location>
</feature>
<accession>A0AA88IA01</accession>
<dbReference type="InterPro" id="IPR015943">
    <property type="entry name" value="WD40/YVTN_repeat-like_dom_sf"/>
</dbReference>
<reference evidence="9" key="1">
    <citation type="submission" date="2023-07" db="EMBL/GenBank/DDBJ databases">
        <title>Chromosome-level genome assembly of Artemia franciscana.</title>
        <authorList>
            <person name="Jo E."/>
        </authorList>
    </citation>
    <scope>NUCLEOTIDE SEQUENCE</scope>
    <source>
        <tissue evidence="9">Whole body</tissue>
    </source>
</reference>
<dbReference type="GO" id="GO:0036064">
    <property type="term" value="C:ciliary basal body"/>
    <property type="evidence" value="ECO:0007669"/>
    <property type="project" value="TreeGrafter"/>
</dbReference>
<dbReference type="PANTHER" id="PTHR15722">
    <property type="entry name" value="IFT140/172-RELATED"/>
    <property type="match status" value="1"/>
</dbReference>
<evidence type="ECO:0000259" key="7">
    <source>
        <dbReference type="Pfam" id="PF23385"/>
    </source>
</evidence>
<evidence type="ECO:0000313" key="10">
    <source>
        <dbReference type="Proteomes" id="UP001187531"/>
    </source>
</evidence>
<evidence type="ECO:0000313" key="9">
    <source>
        <dbReference type="EMBL" id="KAK2724203.1"/>
    </source>
</evidence>
<dbReference type="InterPro" id="IPR036322">
    <property type="entry name" value="WD40_repeat_dom_sf"/>
</dbReference>
<dbReference type="GO" id="GO:0030991">
    <property type="term" value="C:intraciliary transport particle A"/>
    <property type="evidence" value="ECO:0007669"/>
    <property type="project" value="TreeGrafter"/>
</dbReference>
<dbReference type="InterPro" id="IPR056154">
    <property type="entry name" value="Beta-prop_IFT140_1st"/>
</dbReference>
<keyword evidence="4" id="KW-0969">Cilium</keyword>
<protein>
    <submittedName>
        <fullName evidence="9">Uncharacterized protein</fullName>
    </submittedName>
</protein>
<keyword evidence="10" id="KW-1185">Reference proteome</keyword>
<gene>
    <name evidence="9" type="ORF">QYM36_000905</name>
</gene>
<dbReference type="GO" id="GO:0005930">
    <property type="term" value="C:axoneme"/>
    <property type="evidence" value="ECO:0007669"/>
    <property type="project" value="TreeGrafter"/>
</dbReference>
<comment type="subcellular location">
    <subcellularLocation>
        <location evidence="1">Cell projection</location>
        <location evidence="1">Cilium</location>
    </subcellularLocation>
</comment>
<proteinExistence type="predicted"/>